<evidence type="ECO:0000256" key="2">
    <source>
        <dbReference type="ARBA" id="ARBA00009525"/>
    </source>
</evidence>
<feature type="compositionally biased region" description="Polar residues" evidence="8">
    <location>
        <begin position="676"/>
        <end position="690"/>
    </location>
</feature>
<feature type="compositionally biased region" description="Acidic residues" evidence="8">
    <location>
        <begin position="58"/>
        <end position="76"/>
    </location>
</feature>
<dbReference type="InterPro" id="IPR038765">
    <property type="entry name" value="Papain-like_cys_pep_sf"/>
</dbReference>
<dbReference type="InterPro" id="IPR018326">
    <property type="entry name" value="Rad4_beta-hairpin_dom1"/>
</dbReference>
<feature type="compositionally biased region" description="Basic residues" evidence="8">
    <location>
        <begin position="842"/>
        <end position="855"/>
    </location>
</feature>
<dbReference type="InterPro" id="IPR036985">
    <property type="entry name" value="Transglutaminase-like_sf"/>
</dbReference>
<dbReference type="InterPro" id="IPR018325">
    <property type="entry name" value="Rad4/PNGase_transGLS-fold"/>
</dbReference>
<organism evidence="12">
    <name type="scientific">Culex pipiens</name>
    <name type="common">House mosquito</name>
    <dbReference type="NCBI Taxonomy" id="7175"/>
    <lineage>
        <taxon>Eukaryota</taxon>
        <taxon>Metazoa</taxon>
        <taxon>Ecdysozoa</taxon>
        <taxon>Arthropoda</taxon>
        <taxon>Hexapoda</taxon>
        <taxon>Insecta</taxon>
        <taxon>Pterygota</taxon>
        <taxon>Neoptera</taxon>
        <taxon>Endopterygota</taxon>
        <taxon>Diptera</taxon>
        <taxon>Nematocera</taxon>
        <taxon>Culicoidea</taxon>
        <taxon>Culicidae</taxon>
        <taxon>Culicinae</taxon>
        <taxon>Culicini</taxon>
        <taxon>Culex</taxon>
        <taxon>Culex</taxon>
    </lineage>
</organism>
<dbReference type="AlphaFoldDB" id="A0A8D8BPB6"/>
<evidence type="ECO:0000259" key="9">
    <source>
        <dbReference type="SMART" id="SM01030"/>
    </source>
</evidence>
<evidence type="ECO:0000256" key="8">
    <source>
        <dbReference type="SAM" id="MobiDB-lite"/>
    </source>
</evidence>
<feature type="compositionally biased region" description="Basic and acidic residues" evidence="8">
    <location>
        <begin position="582"/>
        <end position="603"/>
    </location>
</feature>
<sequence length="1211" mass="137075">MNRARRSVTVKKKVATPPANSDDDFESEVEESGADFSASEDEWLPGEGDKKKKGGTESDGEESAEVDEDEEEDDPSGDGSGSDESVVATKKAKVKRSGKGSPKQPAKKKRMSPKTRDELYSRTKKYLLKERDPELPPLNSSVSDILKSCQFQKKKNFTASQGEPKRLKPVARNDESESSGDEHLINPEKLDLNSDFFNRQEKLEERAVAVPQFDCNAGMNLSDSSDGEEASEGKLPASIPKLAADQLISKINESSSGFMNFNNLGEFNKKIQEAKDMLKNYQTKESQEGKEEDVSNLLALGEAEAGVSPGKIGQASQPDIESEESDWEEVEEARKSQASEGKQAGDADYQITVEVEGTKTKKKRWEEIEMELYIKRQINKVKREKQLAYHKSSVLCCIAEGRKLNEIVGSGRIQAMMLSCMQAKQCMLKGKVDVKFVDQLMGWFKDTFQLTSQQMLGEKQSSLKFTLALELFTRKVSCKRYYVLLFLACLRAAGIHCRLVISANAPPKRPAMKDLCPISERQLIEQFEREFKGKIRSGEDSAIDTSVKEEDTTVEVKEEAKEEVEEKQSDKKPAKSARVPKVRIEKLDVKTNETAEASPDKKPARSARIPKVLVEKLEVKTRSRSRSQTAKADEQSRKLRFSPEPELLGAEPKSATPSPSKENPKTRKSILKTRASPRNASRKALNTLNIPQLDGMDDIPASSPRRRNLRSHDKTAKPETSTDLPFTKRNTNTPQATTSKQIPKQPGRVSKRKLFTTTKTVEPESEPAKKPKPTKNKILSSDSEPEQPKSQSSPALSKKRKAKSAAKADPESDDSDFEPVGDKRKKVAAKRTRVRSETPEVKRKKSAPARKGKKKVAVEDKEADISNSAVTNKTDVWIEFYAEKEKQWKTVDLFAGKVDCAEYLARHATAPISYVFGFDNAGHIKDVTPRYVQHWNTVCRKSRVEQKWLEKALKPFLPEKSDRDEQENADLNKIDLDKPLPTTIAECKNHPLYVLKRHLLKFEALYPVEVPSLGFVRGEAIYARECVFVLQTREKWYKQGRVVKPFETAYKVVKCWRYDKEKNEWLGNQPCDIFGIWQTDEYDPPTAENGVVPRNEYGNVELFTPKMLPKKTVHLQLPGLNRVCGRLGIDCAPALTGFEMARKRMIPVYDGFVVCEEFGDQVTEEWYKQMEEEERREQEKLEKRVYGNWKKLIRGVLVRRKLQNKYNFDNL</sequence>
<evidence type="ECO:0000259" key="10">
    <source>
        <dbReference type="SMART" id="SM01031"/>
    </source>
</evidence>
<dbReference type="FunFam" id="3.30.70.2460:FF:000001">
    <property type="entry name" value="DNA repair protein Rad4 family"/>
    <property type="match status" value="1"/>
</dbReference>
<feature type="region of interest" description="Disordered" evidence="8">
    <location>
        <begin position="542"/>
        <end position="858"/>
    </location>
</feature>
<reference evidence="12" key="1">
    <citation type="submission" date="2021-05" db="EMBL/GenBank/DDBJ databases">
        <authorList>
            <person name="Alioto T."/>
            <person name="Alioto T."/>
            <person name="Gomez Garrido J."/>
        </authorList>
    </citation>
    <scope>NUCLEOTIDE SEQUENCE</scope>
</reference>
<feature type="domain" description="Rad4 beta-hairpin" evidence="9">
    <location>
        <begin position="976"/>
        <end position="1028"/>
    </location>
</feature>
<feature type="compositionally biased region" description="Basic and acidic residues" evidence="8">
    <location>
        <begin position="114"/>
        <end position="134"/>
    </location>
</feature>
<feature type="compositionally biased region" description="Acidic residues" evidence="8">
    <location>
        <begin position="21"/>
        <end position="44"/>
    </location>
</feature>
<dbReference type="Pfam" id="PF03835">
    <property type="entry name" value="Rad4"/>
    <property type="match status" value="1"/>
</dbReference>
<dbReference type="PANTHER" id="PTHR12135:SF0">
    <property type="entry name" value="DNA REPAIR PROTEIN COMPLEMENTING XP-C CELLS"/>
    <property type="match status" value="1"/>
</dbReference>
<evidence type="ECO:0000256" key="1">
    <source>
        <dbReference type="ARBA" id="ARBA00004123"/>
    </source>
</evidence>
<dbReference type="Pfam" id="PF10405">
    <property type="entry name" value="BHD_3"/>
    <property type="match status" value="1"/>
</dbReference>
<dbReference type="SMART" id="SM01031">
    <property type="entry name" value="BHD_2"/>
    <property type="match status" value="1"/>
</dbReference>
<dbReference type="GO" id="GO:0006298">
    <property type="term" value="P:mismatch repair"/>
    <property type="evidence" value="ECO:0007669"/>
    <property type="project" value="TreeGrafter"/>
</dbReference>
<dbReference type="Gene3D" id="2.20.20.110">
    <property type="entry name" value="Rad4, beta-hairpin domain BHD1"/>
    <property type="match status" value="1"/>
</dbReference>
<dbReference type="SMART" id="SM01030">
    <property type="entry name" value="BHD_1"/>
    <property type="match status" value="1"/>
</dbReference>
<proteinExistence type="inferred from homology"/>
<dbReference type="PANTHER" id="PTHR12135">
    <property type="entry name" value="DNA REPAIR PROTEIN XP-C / RAD4"/>
    <property type="match status" value="1"/>
</dbReference>
<evidence type="ECO:0000259" key="11">
    <source>
        <dbReference type="SMART" id="SM01032"/>
    </source>
</evidence>
<dbReference type="InterPro" id="IPR018328">
    <property type="entry name" value="Rad4_beta-hairpin_dom3"/>
</dbReference>
<feature type="region of interest" description="Disordered" evidence="8">
    <location>
        <begin position="155"/>
        <end position="188"/>
    </location>
</feature>
<dbReference type="FunFam" id="2.20.20.110:FF:000001">
    <property type="entry name" value="DNA repair protein complementing XP-C cells"/>
    <property type="match status" value="1"/>
</dbReference>
<dbReference type="SMART" id="SM01032">
    <property type="entry name" value="BHD_3"/>
    <property type="match status" value="1"/>
</dbReference>
<dbReference type="GO" id="GO:0006289">
    <property type="term" value="P:nucleotide-excision repair"/>
    <property type="evidence" value="ECO:0007669"/>
    <property type="project" value="InterPro"/>
</dbReference>
<dbReference type="InterPro" id="IPR018327">
    <property type="entry name" value="BHD_2"/>
</dbReference>
<feature type="compositionally biased region" description="Basic residues" evidence="8">
    <location>
        <begin position="1"/>
        <end position="14"/>
    </location>
</feature>
<dbReference type="GO" id="GO:0000111">
    <property type="term" value="C:nucleotide-excision repair factor 2 complex"/>
    <property type="evidence" value="ECO:0007669"/>
    <property type="project" value="TreeGrafter"/>
</dbReference>
<keyword evidence="3" id="KW-0597">Phosphoprotein</keyword>
<dbReference type="EMBL" id="HBUE01081410">
    <property type="protein sequence ID" value="CAG6477664.1"/>
    <property type="molecule type" value="Transcribed_RNA"/>
</dbReference>
<name>A0A8D8BPB6_CULPI</name>
<dbReference type="GO" id="GO:0003684">
    <property type="term" value="F:damaged DNA binding"/>
    <property type="evidence" value="ECO:0007669"/>
    <property type="project" value="InterPro"/>
</dbReference>
<feature type="compositionally biased region" description="Polar residues" evidence="8">
    <location>
        <begin position="718"/>
        <end position="742"/>
    </location>
</feature>
<accession>A0A8D8BPB6</accession>
<feature type="region of interest" description="Disordered" evidence="8">
    <location>
        <begin position="306"/>
        <end position="345"/>
    </location>
</feature>
<dbReference type="InterPro" id="IPR004583">
    <property type="entry name" value="DNA_repair_Rad4"/>
</dbReference>
<dbReference type="InterPro" id="IPR042488">
    <property type="entry name" value="Rad4_BHD3_sf"/>
</dbReference>
<dbReference type="Pfam" id="PF10403">
    <property type="entry name" value="BHD_1"/>
    <property type="match status" value="1"/>
</dbReference>
<evidence type="ECO:0000256" key="7">
    <source>
        <dbReference type="ARBA" id="ARBA00023242"/>
    </source>
</evidence>
<feature type="region of interest" description="Disordered" evidence="8">
    <location>
        <begin position="1"/>
        <end position="141"/>
    </location>
</feature>
<keyword evidence="5" id="KW-0238">DNA-binding</keyword>
<dbReference type="InterPro" id="IPR018026">
    <property type="entry name" value="DNA_repair_Rad4-like"/>
</dbReference>
<keyword evidence="6" id="KW-0234">DNA repair</keyword>
<protein>
    <submittedName>
        <fullName evidence="12">DNA repair protein complementing XP-C cells homolog</fullName>
    </submittedName>
</protein>
<evidence type="ECO:0000256" key="3">
    <source>
        <dbReference type="ARBA" id="ARBA00022553"/>
    </source>
</evidence>
<dbReference type="Gene3D" id="3.30.70.2460">
    <property type="entry name" value="Rad4, beta-hairpin domain BHD3"/>
    <property type="match status" value="1"/>
</dbReference>
<evidence type="ECO:0000256" key="6">
    <source>
        <dbReference type="ARBA" id="ARBA00023204"/>
    </source>
</evidence>
<evidence type="ECO:0000313" key="12">
    <source>
        <dbReference type="EMBL" id="CAG6477664.1"/>
    </source>
</evidence>
<dbReference type="NCBIfam" id="TIGR00605">
    <property type="entry name" value="rad4"/>
    <property type="match status" value="1"/>
</dbReference>
<dbReference type="GO" id="GO:0003697">
    <property type="term" value="F:single-stranded DNA binding"/>
    <property type="evidence" value="ECO:0007669"/>
    <property type="project" value="TreeGrafter"/>
</dbReference>
<feature type="compositionally biased region" description="Acidic residues" evidence="8">
    <location>
        <begin position="320"/>
        <end position="331"/>
    </location>
</feature>
<dbReference type="GO" id="GO:0071942">
    <property type="term" value="C:XPC complex"/>
    <property type="evidence" value="ECO:0007669"/>
    <property type="project" value="TreeGrafter"/>
</dbReference>
<feature type="compositionally biased region" description="Basic and acidic residues" evidence="8">
    <location>
        <begin position="163"/>
        <end position="188"/>
    </location>
</feature>
<feature type="compositionally biased region" description="Basic and acidic residues" evidence="8">
    <location>
        <begin position="546"/>
        <end position="573"/>
    </location>
</feature>
<feature type="compositionally biased region" description="Basic and acidic residues" evidence="8">
    <location>
        <begin position="47"/>
        <end position="56"/>
    </location>
</feature>
<keyword evidence="7" id="KW-0539">Nucleus</keyword>
<feature type="compositionally biased region" description="Basic residues" evidence="8">
    <location>
        <begin position="823"/>
        <end position="833"/>
    </location>
</feature>
<dbReference type="SUPFAM" id="SSF54001">
    <property type="entry name" value="Cysteine proteinases"/>
    <property type="match status" value="1"/>
</dbReference>
<dbReference type="GO" id="GO:0005737">
    <property type="term" value="C:cytoplasm"/>
    <property type="evidence" value="ECO:0007669"/>
    <property type="project" value="TreeGrafter"/>
</dbReference>
<evidence type="ECO:0000256" key="5">
    <source>
        <dbReference type="ARBA" id="ARBA00023125"/>
    </source>
</evidence>
<dbReference type="Gene3D" id="3.90.260.10">
    <property type="entry name" value="Transglutaminase-like"/>
    <property type="match status" value="2"/>
</dbReference>
<keyword evidence="4" id="KW-0227">DNA damage</keyword>
<feature type="domain" description="Rad4 beta-hairpin" evidence="11">
    <location>
        <begin position="1092"/>
        <end position="1166"/>
    </location>
</feature>
<comment type="subcellular location">
    <subcellularLocation>
        <location evidence="1">Nucleus</location>
    </subcellularLocation>
</comment>
<evidence type="ECO:0000256" key="4">
    <source>
        <dbReference type="ARBA" id="ARBA00022763"/>
    </source>
</evidence>
<feature type="compositionally biased region" description="Basic and acidic residues" evidence="8">
    <location>
        <begin position="631"/>
        <end position="643"/>
    </location>
</feature>
<comment type="similarity">
    <text evidence="2">Belongs to the XPC family.</text>
</comment>
<feature type="domain" description="Rad4 beta-hairpin" evidence="10">
    <location>
        <begin position="1030"/>
        <end position="1085"/>
    </location>
</feature>